<dbReference type="FunFam" id="3.30.565.10:FF:000010">
    <property type="entry name" value="Sensor histidine kinase RcsC"/>
    <property type="match status" value="1"/>
</dbReference>
<evidence type="ECO:0000313" key="14">
    <source>
        <dbReference type="EMBL" id="KAG2226862.1"/>
    </source>
</evidence>
<comment type="caution">
    <text evidence="14">The sequence shown here is derived from an EMBL/GenBank/DDBJ whole genome shotgun (WGS) entry which is preliminary data.</text>
</comment>
<feature type="modified residue" description="4-aspartylphosphate" evidence="9">
    <location>
        <position position="2391"/>
    </location>
</feature>
<feature type="domain" description="Protein kinase" evidence="11">
    <location>
        <begin position="1"/>
        <end position="352"/>
    </location>
</feature>
<dbReference type="Gene3D" id="1.10.287.130">
    <property type="match status" value="1"/>
</dbReference>
<dbReference type="Proteomes" id="UP000646827">
    <property type="component" value="Unassembled WGS sequence"/>
</dbReference>
<dbReference type="GO" id="GO:0005524">
    <property type="term" value="F:ATP binding"/>
    <property type="evidence" value="ECO:0007669"/>
    <property type="project" value="UniProtKB-KW"/>
</dbReference>
<dbReference type="PROSITE" id="PS50109">
    <property type="entry name" value="HIS_KIN"/>
    <property type="match status" value="1"/>
</dbReference>
<proteinExistence type="predicted"/>
<dbReference type="GO" id="GO:0000155">
    <property type="term" value="F:phosphorelay sensor kinase activity"/>
    <property type="evidence" value="ECO:0007669"/>
    <property type="project" value="InterPro"/>
</dbReference>
<dbReference type="SUPFAM" id="SSF55874">
    <property type="entry name" value="ATPase domain of HSP90 chaperone/DNA topoisomerase II/histidine kinase"/>
    <property type="match status" value="1"/>
</dbReference>
<dbReference type="CDD" id="cd00082">
    <property type="entry name" value="HisKA"/>
    <property type="match status" value="1"/>
</dbReference>
<evidence type="ECO:0000256" key="9">
    <source>
        <dbReference type="PROSITE-ProRule" id="PRU00169"/>
    </source>
</evidence>
<dbReference type="SMART" id="SM00448">
    <property type="entry name" value="REC"/>
    <property type="match status" value="1"/>
</dbReference>
<feature type="compositionally biased region" description="Low complexity" evidence="10">
    <location>
        <begin position="899"/>
        <end position="915"/>
    </location>
</feature>
<feature type="region of interest" description="Disordered" evidence="10">
    <location>
        <begin position="138"/>
        <end position="170"/>
    </location>
</feature>
<dbReference type="Gene3D" id="3.30.565.10">
    <property type="entry name" value="Histidine kinase-like ATPase, C-terminal domain"/>
    <property type="match status" value="1"/>
</dbReference>
<keyword evidence="8" id="KW-0902">Two-component regulatory system</keyword>
<dbReference type="Gene3D" id="3.30.450.40">
    <property type="match status" value="1"/>
</dbReference>
<accession>A0A8H7SCM4</accession>
<dbReference type="SUPFAM" id="SSF56112">
    <property type="entry name" value="Protein kinase-like (PK-like)"/>
    <property type="match status" value="1"/>
</dbReference>
<comment type="catalytic activity">
    <reaction evidence="1">
        <text>ATP + protein L-histidine = ADP + protein N-phospho-L-histidine.</text>
        <dbReference type="EC" id="2.7.13.3"/>
    </reaction>
</comment>
<dbReference type="InterPro" id="IPR041664">
    <property type="entry name" value="AAA_16"/>
</dbReference>
<evidence type="ECO:0000256" key="10">
    <source>
        <dbReference type="SAM" id="MobiDB-lite"/>
    </source>
</evidence>
<dbReference type="Pfam" id="PF00072">
    <property type="entry name" value="Response_reg"/>
    <property type="match status" value="1"/>
</dbReference>
<dbReference type="PANTHER" id="PTHR45339">
    <property type="entry name" value="HYBRID SIGNAL TRANSDUCTION HISTIDINE KINASE J"/>
    <property type="match status" value="1"/>
</dbReference>
<dbReference type="FunFam" id="1.10.287.130:FF:000002">
    <property type="entry name" value="Two-component osmosensing histidine kinase"/>
    <property type="match status" value="1"/>
</dbReference>
<dbReference type="Pfam" id="PF13191">
    <property type="entry name" value="AAA_16"/>
    <property type="match status" value="1"/>
</dbReference>
<feature type="compositionally biased region" description="Basic and acidic residues" evidence="10">
    <location>
        <begin position="147"/>
        <end position="158"/>
    </location>
</feature>
<dbReference type="SUPFAM" id="SSF47384">
    <property type="entry name" value="Homodimeric domain of signal transducing histidine kinase"/>
    <property type="match status" value="1"/>
</dbReference>
<feature type="region of interest" description="Disordered" evidence="10">
    <location>
        <begin position="899"/>
        <end position="933"/>
    </location>
</feature>
<dbReference type="InterPro" id="IPR029016">
    <property type="entry name" value="GAF-like_dom_sf"/>
</dbReference>
<dbReference type="Gene3D" id="3.40.50.2300">
    <property type="match status" value="1"/>
</dbReference>
<evidence type="ECO:0000259" key="12">
    <source>
        <dbReference type="PROSITE" id="PS50109"/>
    </source>
</evidence>
<keyword evidence="3 9" id="KW-0597">Phosphoprotein</keyword>
<dbReference type="PROSITE" id="PS50011">
    <property type="entry name" value="PROTEIN_KINASE_DOM"/>
    <property type="match status" value="1"/>
</dbReference>
<dbReference type="Gene3D" id="1.10.510.10">
    <property type="entry name" value="Transferase(Phosphotransferase) domain 1"/>
    <property type="match status" value="1"/>
</dbReference>
<feature type="domain" description="Response regulatory" evidence="13">
    <location>
        <begin position="2339"/>
        <end position="2461"/>
    </location>
</feature>
<dbReference type="Pfam" id="PF13185">
    <property type="entry name" value="GAF_2"/>
    <property type="match status" value="1"/>
</dbReference>
<evidence type="ECO:0000256" key="5">
    <source>
        <dbReference type="ARBA" id="ARBA00022741"/>
    </source>
</evidence>
<dbReference type="OrthoDB" id="60033at2759"/>
<dbReference type="PANTHER" id="PTHR45339:SF5">
    <property type="entry name" value="HISTIDINE KINASE"/>
    <property type="match status" value="1"/>
</dbReference>
<dbReference type="InterPro" id="IPR003594">
    <property type="entry name" value="HATPase_dom"/>
</dbReference>
<organism evidence="14 15">
    <name type="scientific">Circinella minor</name>
    <dbReference type="NCBI Taxonomy" id="1195481"/>
    <lineage>
        <taxon>Eukaryota</taxon>
        <taxon>Fungi</taxon>
        <taxon>Fungi incertae sedis</taxon>
        <taxon>Mucoromycota</taxon>
        <taxon>Mucoromycotina</taxon>
        <taxon>Mucoromycetes</taxon>
        <taxon>Mucorales</taxon>
        <taxon>Lichtheimiaceae</taxon>
        <taxon>Circinella</taxon>
    </lineage>
</organism>
<evidence type="ECO:0000259" key="13">
    <source>
        <dbReference type="PROSITE" id="PS50110"/>
    </source>
</evidence>
<dbReference type="PROSITE" id="PS50110">
    <property type="entry name" value="RESPONSE_REGULATORY"/>
    <property type="match status" value="1"/>
</dbReference>
<reference evidence="14 15" key="1">
    <citation type="submission" date="2020-12" db="EMBL/GenBank/DDBJ databases">
        <title>Metabolic potential, ecology and presence of endohyphal bacteria is reflected in genomic diversity of Mucoromycotina.</title>
        <authorList>
            <person name="Muszewska A."/>
            <person name="Okrasinska A."/>
            <person name="Steczkiewicz K."/>
            <person name="Drgas O."/>
            <person name="Orlowska M."/>
            <person name="Perlinska-Lenart U."/>
            <person name="Aleksandrzak-Piekarczyk T."/>
            <person name="Szatraj K."/>
            <person name="Zielenkiewicz U."/>
            <person name="Pilsyk S."/>
            <person name="Malc E."/>
            <person name="Mieczkowski P."/>
            <person name="Kruszewska J.S."/>
            <person name="Biernat P."/>
            <person name="Pawlowska J."/>
        </authorList>
    </citation>
    <scope>NUCLEOTIDE SEQUENCE [LARGE SCALE GENOMIC DNA]</scope>
    <source>
        <strain evidence="14 15">CBS 142.35</strain>
    </source>
</reference>
<dbReference type="InterPro" id="IPR004358">
    <property type="entry name" value="Sig_transdc_His_kin-like_C"/>
</dbReference>
<dbReference type="EC" id="2.7.13.3" evidence="2"/>
<feature type="region of interest" description="Disordered" evidence="10">
    <location>
        <begin position="1587"/>
        <end position="1628"/>
    </location>
</feature>
<dbReference type="SMART" id="SM00387">
    <property type="entry name" value="HATPase_c"/>
    <property type="match status" value="1"/>
</dbReference>
<evidence type="ECO:0000256" key="4">
    <source>
        <dbReference type="ARBA" id="ARBA00022679"/>
    </source>
</evidence>
<dbReference type="InterPro" id="IPR000719">
    <property type="entry name" value="Prot_kinase_dom"/>
</dbReference>
<dbReference type="InterPro" id="IPR027417">
    <property type="entry name" value="P-loop_NTPase"/>
</dbReference>
<dbReference type="SUPFAM" id="SSF55781">
    <property type="entry name" value="GAF domain-like"/>
    <property type="match status" value="1"/>
</dbReference>
<dbReference type="Pfam" id="PF00069">
    <property type="entry name" value="Pkinase"/>
    <property type="match status" value="1"/>
</dbReference>
<dbReference type="InterPro" id="IPR036890">
    <property type="entry name" value="HATPase_C_sf"/>
</dbReference>
<sequence>MSNSTSNSSVTGGSVGIKSVLTGTFSLPRYHFKAGSTCDLSHGENVDIVHGWRVSTQEAVVAKVAVNSLRLEREYYVIKKLYHYNDGPSFLVRPVEFIKLPSGLTVAIYADEGHGQQQFVDDYFLSKQSTNRCSKVDIEQDTSTTDQENHCTENHEKVTSNNQQSSISSKGDTGYDLCTFLRFAIKCLTCLEYIHKHDVVHGEIRLNAFQWNGSDDGAVRLWNFGSGSKSLESYLTSEGWRKTANNKELVGILQSLLIYMSPEQTGRTTYPPDHRTDIYSMGIVMFVLLTGKSPFDGGPLEILNGVLSRKIPLVHEIQFDTPEMISRIIEKMTSKASDDRYSSARGVRYDFEECLKRVKMADESSTEVIPSFPLAQNDIASVFTLPKHIYGRQDTISELQFIIKRCAASHNSVFQRSHSRINTFRTGVQANIIAENYATDMTLTTNSDSYDMESNSQYSTGGFGESDVSSVSSRMFVNNGKPATTIVGVYGPGGIGKSTLFTSVQPTARHNGYIATVKFDSRNKVPYSTIFKALSQILQQILTESEDMINAFYEHLRTSLGYQFCNIHLVIDFIPELKPLLKTSDIGKESGRDSAVQVDNIEARARFHKVYVEVFRAITHWNMVTLFLDDLHQADDPSLELMESLIMSRVNIVIFLSYRDQEISNKQSEFLANKTADLHLIEVSPLQMDSLVDLLCDTLHRSREAGRDAVLPLAEIISTKTNGNVFFATQLIRTLERKKLIYFNWEKNEWSFDLQNIEESVSLGHHNSINSQLDVSFIVARLRELPPAGQSFLKWASYVGDTFSWETVKKLMLSEERNDDNSNENKPNGNKRMATKNNNYTTEITYNTSRRTSVIKHNLAANEHLHPSQVECRMHCYDCSNNNSNNVGNEVSGVGDNNDAVSSSNSMSTCSVNDSGTYHKRSTTSTTSSSTGSYNDPINGLQAVLQEGYIMSLGGDEFKWSHDRISQAAAELADTDARSKMHFTIAQHLMKKKQVDTFLVADHLLKCQDILATVEDKQYYRKIMLEAGIKGQSAGAHSMAFSYYNIAISLGNSFTDWSEVEYKTTLHLYTNAVALSWVVGQYDKTEKLLGVIFANAKSAIDRMPAYRVQAQFYYASQLHEEGRNTLFKCLNELGDEITKMDTSDESLEREFNQAEENFAKLDTEGVLGLELCDDALFKGTIGVMDELIALTYWSGRKSEAFYWACRVVNLSLTRGLTSATGNACMTAALGYGHVFKKYDFAEKLAATGIQLADMHGTIQDKGRAYCLYPVFGLQWKYHQREAFRYFNISLEYAMSAGDRIYSAFSLVWIPILKFFTGHNLNDTIRIGEEGFEEIHSWSPALDHNSLVMCVIRTCKALQGRTYIDTPQVFDGDDGFNDEHFLEESCRQTANVDVLLNWYESFKIIPLVLYGHLDAAIEIGYRCFATIEGHPCHRHTRLMAMYFSLALIEKARRDSKNRQVYIDQVQKNQELIYGWMLQTPINYGMWWTLIEAELSSIETPLDVIKTGQLYEGAINLAREGSWYLELCVIHEYAGAFYNSIGFQNVSYGLIKKAINLYTCHGSYGKVQDLNTKYDVLLSEFDDNRREIVETSTQTDPIPSHRERTWSTASSQPLQQEEEPSKVTTSQPYTSQSIPAVTAEKTLLSLDILDMASILKSSQVMSSEVKFDNLLTSMLNIIFENSGADCGAIIVKDDKYGVNAYGCQNETISTYDPPKPLSEADQMVSSKIINHTIHTGKGIFIWNVAEDPRFAVGPWFQRNGAKSIICMPIIHKCTVAGCLLIEGAVGVFTHRHVTVLGLLCQQMGISITNAFLFKSVQRVTRANMRMIEMQKQALEEARRSKEAADRATRLREIFLANMSHEIRTPFSGFYGMISLLAETKLDPEQHDLVHTAKESCEILLRLIDDLLNFSKLQAGKVSLDFSPVIIDNAIADVVEMLVAMVIEKKINITYIVSPDVPAVVITDANRLRQVIINLLGNAIKFTHHGEILIRCSVKKQKDQTSVKTIDGFKNKDSDTVPLLFEVIDSGIGISEEQRKALFIPFSQVDGSTTRKYGGTGLGLSICMHLVTLMSGTIDVLSTPSKGSNFHFSINAPKAPEQAKQREELVNGLLDELGDSQVLVIDKYESGIKMIRELLPGKTVNGACSIEELISYKDNRYTIVIIGFYLTHDTEFFTAWSCHLHPHLERARCITVLHYPTSSSAINEKNQFVVEQHYKKQNPLLQPLSHTTTSVSKYNDNEHILLSPSLSPSRKPSTQQEQVPIPLSIETALGICSPTPHRAIVRVTIPLRRISFLKLLVDTLHQTRASPKTPRPVLAARASSEGRKSSREFVSAEERAMYSTQTLLAAEDNPVAQKLLYKQLTRLGFKVICANNGEEAVEAWSRQPENYFKMAFFDHHMPKCDGVEATKRIRKIEENENRTRLPIVTLTADIQESAKEICMNAGFDEYLTKPMNHEVLSKILRRYCFKNNNSPTNRQGLENED</sequence>
<evidence type="ECO:0000259" key="11">
    <source>
        <dbReference type="PROSITE" id="PS50011"/>
    </source>
</evidence>
<dbReference type="Pfam" id="PF02518">
    <property type="entry name" value="HATPase_c"/>
    <property type="match status" value="1"/>
</dbReference>
<evidence type="ECO:0000256" key="6">
    <source>
        <dbReference type="ARBA" id="ARBA00022777"/>
    </source>
</evidence>
<dbReference type="InterPro" id="IPR011006">
    <property type="entry name" value="CheY-like_superfamily"/>
</dbReference>
<evidence type="ECO:0000256" key="1">
    <source>
        <dbReference type="ARBA" id="ARBA00000085"/>
    </source>
</evidence>
<dbReference type="CDD" id="cd16922">
    <property type="entry name" value="HATPase_EvgS-ArcB-TorS-like"/>
    <property type="match status" value="1"/>
</dbReference>
<dbReference type="InterPro" id="IPR001789">
    <property type="entry name" value="Sig_transdc_resp-reg_receiver"/>
</dbReference>
<dbReference type="PRINTS" id="PR00344">
    <property type="entry name" value="BCTRLSENSOR"/>
</dbReference>
<dbReference type="SMART" id="SM00220">
    <property type="entry name" value="S_TKc"/>
    <property type="match status" value="1"/>
</dbReference>
<evidence type="ECO:0000256" key="3">
    <source>
        <dbReference type="ARBA" id="ARBA00022553"/>
    </source>
</evidence>
<dbReference type="InterPro" id="IPR003018">
    <property type="entry name" value="GAF"/>
</dbReference>
<dbReference type="InterPro" id="IPR003661">
    <property type="entry name" value="HisK_dim/P_dom"/>
</dbReference>
<dbReference type="SUPFAM" id="SSF52540">
    <property type="entry name" value="P-loop containing nucleoside triphosphate hydrolases"/>
    <property type="match status" value="1"/>
</dbReference>
<protein>
    <recommendedName>
        <fullName evidence="2">histidine kinase</fullName>
        <ecNumber evidence="2">2.7.13.3</ecNumber>
    </recommendedName>
</protein>
<dbReference type="InterPro" id="IPR005467">
    <property type="entry name" value="His_kinase_dom"/>
</dbReference>
<keyword evidence="4" id="KW-0808">Transferase</keyword>
<feature type="compositionally biased region" description="Polar residues" evidence="10">
    <location>
        <begin position="159"/>
        <end position="170"/>
    </location>
</feature>
<feature type="region of interest" description="Disordered" evidence="10">
    <location>
        <begin position="816"/>
        <end position="837"/>
    </location>
</feature>
<dbReference type="Pfam" id="PF00512">
    <property type="entry name" value="HisKA"/>
    <property type="match status" value="1"/>
</dbReference>
<dbReference type="SMART" id="SM00065">
    <property type="entry name" value="GAF"/>
    <property type="match status" value="1"/>
</dbReference>
<dbReference type="SMART" id="SM00388">
    <property type="entry name" value="HisKA"/>
    <property type="match status" value="1"/>
</dbReference>
<dbReference type="InterPro" id="IPR036097">
    <property type="entry name" value="HisK_dim/P_sf"/>
</dbReference>
<dbReference type="EMBL" id="JAEPRB010000012">
    <property type="protein sequence ID" value="KAG2226862.1"/>
    <property type="molecule type" value="Genomic_DNA"/>
</dbReference>
<evidence type="ECO:0000256" key="8">
    <source>
        <dbReference type="ARBA" id="ARBA00023012"/>
    </source>
</evidence>
<keyword evidence="15" id="KW-1185">Reference proteome</keyword>
<keyword evidence="5" id="KW-0547">Nucleotide-binding</keyword>
<keyword evidence="7" id="KW-0067">ATP-binding</keyword>
<feature type="domain" description="Histidine kinase" evidence="12">
    <location>
        <begin position="1855"/>
        <end position="2091"/>
    </location>
</feature>
<evidence type="ECO:0000256" key="7">
    <source>
        <dbReference type="ARBA" id="ARBA00022840"/>
    </source>
</evidence>
<gene>
    <name evidence="14" type="ORF">INT45_010141</name>
</gene>
<name>A0A8H7SCM4_9FUNG</name>
<dbReference type="SUPFAM" id="SSF52172">
    <property type="entry name" value="CheY-like"/>
    <property type="match status" value="1"/>
</dbReference>
<dbReference type="CDD" id="cd17546">
    <property type="entry name" value="REC_hyHK_CKI1_RcsC-like"/>
    <property type="match status" value="1"/>
</dbReference>
<feature type="compositionally biased region" description="Polar residues" evidence="10">
    <location>
        <begin position="1604"/>
        <end position="1613"/>
    </location>
</feature>
<evidence type="ECO:0000256" key="2">
    <source>
        <dbReference type="ARBA" id="ARBA00012438"/>
    </source>
</evidence>
<evidence type="ECO:0000313" key="15">
    <source>
        <dbReference type="Proteomes" id="UP000646827"/>
    </source>
</evidence>
<dbReference type="InterPro" id="IPR011009">
    <property type="entry name" value="Kinase-like_dom_sf"/>
</dbReference>
<keyword evidence="6" id="KW-0418">Kinase</keyword>